<dbReference type="InterPro" id="IPR027417">
    <property type="entry name" value="P-loop_NTPase"/>
</dbReference>
<reference evidence="12 13" key="1">
    <citation type="submission" date="2016-10" db="EMBL/GenBank/DDBJ databases">
        <authorList>
            <person name="de Groot N.N."/>
        </authorList>
    </citation>
    <scope>NUCLEOTIDE SEQUENCE [LARGE SCALE GENOMIC DNA]</scope>
    <source>
        <strain evidence="12 13">DSM 2784</strain>
    </source>
</reference>
<feature type="domain" description="ABC transporter" evidence="10">
    <location>
        <begin position="360"/>
        <end position="593"/>
    </location>
</feature>
<keyword evidence="7 9" id="KW-1133">Transmembrane helix</keyword>
<evidence type="ECO:0000256" key="1">
    <source>
        <dbReference type="ARBA" id="ARBA00004651"/>
    </source>
</evidence>
<keyword evidence="6 12" id="KW-0067">ATP-binding</keyword>
<dbReference type="GO" id="GO:0005524">
    <property type="term" value="F:ATP binding"/>
    <property type="evidence" value="ECO:0007669"/>
    <property type="project" value="UniProtKB-KW"/>
</dbReference>
<organism evidence="12 13">
    <name type="scientific">Acidaminobacter hydrogenoformans DSM 2784</name>
    <dbReference type="NCBI Taxonomy" id="1120920"/>
    <lineage>
        <taxon>Bacteria</taxon>
        <taxon>Bacillati</taxon>
        <taxon>Bacillota</taxon>
        <taxon>Clostridia</taxon>
        <taxon>Peptostreptococcales</taxon>
        <taxon>Acidaminobacteraceae</taxon>
        <taxon>Acidaminobacter</taxon>
    </lineage>
</organism>
<evidence type="ECO:0000256" key="7">
    <source>
        <dbReference type="ARBA" id="ARBA00022989"/>
    </source>
</evidence>
<name>A0A1G5RW31_9FIRM</name>
<feature type="transmembrane region" description="Helical" evidence="9">
    <location>
        <begin position="258"/>
        <end position="281"/>
    </location>
</feature>
<evidence type="ECO:0000256" key="9">
    <source>
        <dbReference type="SAM" id="Phobius"/>
    </source>
</evidence>
<dbReference type="Pfam" id="PF00005">
    <property type="entry name" value="ABC_tran"/>
    <property type="match status" value="1"/>
</dbReference>
<dbReference type="InterPro" id="IPR036640">
    <property type="entry name" value="ABC1_TM_sf"/>
</dbReference>
<dbReference type="PROSITE" id="PS50929">
    <property type="entry name" value="ABC_TM1F"/>
    <property type="match status" value="1"/>
</dbReference>
<sequence>MSRQLHSSNLRKLLQHMKGNVLLYMIAMAAVLLTTLFALTIPLMIRFAIDQVIGGIEADTAFAGWMQRISVSTLFGVAILILAASLLRALFLFIKGVASAAASEAIAKNLKDKVMQHLHEVKFEFFSTHDTGDLIQRATSDVETIRRFLSVQVVEIVSIVLMVGIVSGLMWTLDPRLTVIALSLIPLVIAFSIWFFFRVKERFKIADEAEAKVTSMLQENLSGIKVVKALGREPFEYEKFSGLNLDLKEKVYKLILNFAYFWSLSDFVCLLQIALVMYFGAKWAIEGAVSLGTVVAFITYENMLIFPIRQLGRVLSEFGKTMVAVKRIDEILTAERDEASEFQMDGSETKLLTPEIQGRIEFRKVHFAYPKGEDILKGIDFEVGAGETIGILGPTGSGKSTLAYLLTRLYEPTAGEILLDGIPIRHIAKQHLRRNIGLVLQEAFLYARTIGQNIAIRAEASEAEIIRAAEISAIHHSIEQFDHRYETVVGEKGVSLSGGQRQRVAIARTLLKPMPVMVFDDSLSAVDTETDRQIRQGLMANSAGATVLLISHRITTLMEADRILIIENGRVSAFDTHEALIQQDGLYKRVWEIQNAASEAEDEV</sequence>
<dbReference type="Gene3D" id="3.40.50.300">
    <property type="entry name" value="P-loop containing nucleotide triphosphate hydrolases"/>
    <property type="match status" value="1"/>
</dbReference>
<dbReference type="SMART" id="SM00382">
    <property type="entry name" value="AAA"/>
    <property type="match status" value="1"/>
</dbReference>
<dbReference type="InterPro" id="IPR003593">
    <property type="entry name" value="AAA+_ATPase"/>
</dbReference>
<dbReference type="STRING" id="1120920.SAMN03080599_01208"/>
<feature type="transmembrane region" description="Helical" evidence="9">
    <location>
        <begin position="21"/>
        <end position="49"/>
    </location>
</feature>
<dbReference type="PANTHER" id="PTHR43394">
    <property type="entry name" value="ATP-DEPENDENT PERMEASE MDL1, MITOCHONDRIAL"/>
    <property type="match status" value="1"/>
</dbReference>
<keyword evidence="4 9" id="KW-0812">Transmembrane</keyword>
<dbReference type="GO" id="GO:0015421">
    <property type="term" value="F:ABC-type oligopeptide transporter activity"/>
    <property type="evidence" value="ECO:0007669"/>
    <property type="project" value="TreeGrafter"/>
</dbReference>
<evidence type="ECO:0000259" key="10">
    <source>
        <dbReference type="PROSITE" id="PS50893"/>
    </source>
</evidence>
<comment type="subcellular location">
    <subcellularLocation>
        <location evidence="1">Cell membrane</location>
        <topology evidence="1">Multi-pass membrane protein</topology>
    </subcellularLocation>
</comment>
<keyword evidence="8 9" id="KW-0472">Membrane</keyword>
<accession>A0A1G5RW31</accession>
<gene>
    <name evidence="12" type="ORF">SAMN03080599_01208</name>
</gene>
<feature type="transmembrane region" description="Helical" evidence="9">
    <location>
        <begin position="69"/>
        <end position="94"/>
    </location>
</feature>
<dbReference type="InterPro" id="IPR017871">
    <property type="entry name" value="ABC_transporter-like_CS"/>
</dbReference>
<dbReference type="CDD" id="cd18542">
    <property type="entry name" value="ABC_6TM_YknU_like"/>
    <property type="match status" value="1"/>
</dbReference>
<keyword evidence="2" id="KW-0813">Transport</keyword>
<keyword evidence="5" id="KW-0547">Nucleotide-binding</keyword>
<proteinExistence type="predicted"/>
<dbReference type="PANTHER" id="PTHR43394:SF1">
    <property type="entry name" value="ATP-BINDING CASSETTE SUB-FAMILY B MEMBER 10, MITOCHONDRIAL"/>
    <property type="match status" value="1"/>
</dbReference>
<evidence type="ECO:0000313" key="12">
    <source>
        <dbReference type="EMBL" id="SCZ78322.1"/>
    </source>
</evidence>
<dbReference type="SUPFAM" id="SSF52540">
    <property type="entry name" value="P-loop containing nucleoside triphosphate hydrolases"/>
    <property type="match status" value="1"/>
</dbReference>
<dbReference type="InterPro" id="IPR039421">
    <property type="entry name" value="Type_1_exporter"/>
</dbReference>
<dbReference type="Gene3D" id="1.20.1560.10">
    <property type="entry name" value="ABC transporter type 1, transmembrane domain"/>
    <property type="match status" value="1"/>
</dbReference>
<dbReference type="AlphaFoldDB" id="A0A1G5RW31"/>
<dbReference type="GO" id="GO:0016887">
    <property type="term" value="F:ATP hydrolysis activity"/>
    <property type="evidence" value="ECO:0007669"/>
    <property type="project" value="InterPro"/>
</dbReference>
<dbReference type="InterPro" id="IPR003439">
    <property type="entry name" value="ABC_transporter-like_ATP-bd"/>
</dbReference>
<protein>
    <submittedName>
        <fullName evidence="12">ATP-binding cassette, subfamily B</fullName>
    </submittedName>
</protein>
<evidence type="ECO:0000256" key="6">
    <source>
        <dbReference type="ARBA" id="ARBA00022840"/>
    </source>
</evidence>
<evidence type="ECO:0000256" key="8">
    <source>
        <dbReference type="ARBA" id="ARBA00023136"/>
    </source>
</evidence>
<dbReference type="Pfam" id="PF00664">
    <property type="entry name" value="ABC_membrane"/>
    <property type="match status" value="1"/>
</dbReference>
<feature type="transmembrane region" description="Helical" evidence="9">
    <location>
        <begin position="177"/>
        <end position="197"/>
    </location>
</feature>
<feature type="transmembrane region" description="Helical" evidence="9">
    <location>
        <begin position="153"/>
        <end position="171"/>
    </location>
</feature>
<keyword evidence="3" id="KW-1003">Cell membrane</keyword>
<dbReference type="PROSITE" id="PS00211">
    <property type="entry name" value="ABC_TRANSPORTER_1"/>
    <property type="match status" value="1"/>
</dbReference>
<evidence type="ECO:0000256" key="4">
    <source>
        <dbReference type="ARBA" id="ARBA00022692"/>
    </source>
</evidence>
<dbReference type="InterPro" id="IPR011527">
    <property type="entry name" value="ABC1_TM_dom"/>
</dbReference>
<dbReference type="Proteomes" id="UP000199208">
    <property type="component" value="Unassembled WGS sequence"/>
</dbReference>
<evidence type="ECO:0000313" key="13">
    <source>
        <dbReference type="Proteomes" id="UP000199208"/>
    </source>
</evidence>
<dbReference type="RefSeq" id="WP_092589995.1">
    <property type="nucleotide sequence ID" value="NZ_FMWL01000004.1"/>
</dbReference>
<feature type="domain" description="ABC transmembrane type-1" evidence="11">
    <location>
        <begin position="26"/>
        <end position="320"/>
    </location>
</feature>
<evidence type="ECO:0000256" key="2">
    <source>
        <dbReference type="ARBA" id="ARBA00022448"/>
    </source>
</evidence>
<dbReference type="FunFam" id="3.40.50.300:FF:000221">
    <property type="entry name" value="Multidrug ABC transporter ATP-binding protein"/>
    <property type="match status" value="1"/>
</dbReference>
<dbReference type="OrthoDB" id="9762778at2"/>
<dbReference type="SUPFAM" id="SSF90123">
    <property type="entry name" value="ABC transporter transmembrane region"/>
    <property type="match status" value="1"/>
</dbReference>
<evidence type="ECO:0000256" key="5">
    <source>
        <dbReference type="ARBA" id="ARBA00022741"/>
    </source>
</evidence>
<dbReference type="PROSITE" id="PS50893">
    <property type="entry name" value="ABC_TRANSPORTER_2"/>
    <property type="match status" value="1"/>
</dbReference>
<evidence type="ECO:0000259" key="11">
    <source>
        <dbReference type="PROSITE" id="PS50929"/>
    </source>
</evidence>
<keyword evidence="13" id="KW-1185">Reference proteome</keyword>
<dbReference type="GO" id="GO:0005886">
    <property type="term" value="C:plasma membrane"/>
    <property type="evidence" value="ECO:0007669"/>
    <property type="project" value="UniProtKB-SubCell"/>
</dbReference>
<evidence type="ECO:0000256" key="3">
    <source>
        <dbReference type="ARBA" id="ARBA00022475"/>
    </source>
</evidence>
<dbReference type="EMBL" id="FMWL01000004">
    <property type="protein sequence ID" value="SCZ78322.1"/>
    <property type="molecule type" value="Genomic_DNA"/>
</dbReference>